<reference evidence="7 8" key="1">
    <citation type="submission" date="2024-09" db="EMBL/GenBank/DDBJ databases">
        <authorList>
            <person name="Sun Q."/>
            <person name="Mori K."/>
        </authorList>
    </citation>
    <scope>NUCLEOTIDE SEQUENCE [LARGE SCALE GENOMIC DNA]</scope>
    <source>
        <strain evidence="7 8">CCM 3426</strain>
    </source>
</reference>
<evidence type="ECO:0000259" key="6">
    <source>
        <dbReference type="PROSITE" id="PS51123"/>
    </source>
</evidence>
<feature type="region of interest" description="Disordered" evidence="5">
    <location>
        <begin position="22"/>
        <end position="58"/>
    </location>
</feature>
<dbReference type="Gene3D" id="3.30.1330.60">
    <property type="entry name" value="OmpA-like domain"/>
    <property type="match status" value="1"/>
</dbReference>
<comment type="subcellular location">
    <subcellularLocation>
        <location evidence="1">Cell outer membrane</location>
    </subcellularLocation>
</comment>
<sequence length="518" mass="55277">MRIRIMALTAVALTAAGCGQLPPAPSASETTAPPSAPSTSAPSPSASGSATSGGEDTRPALATVQGTVEPNYKAELVGLNRVGGKHLIVQLRLSTSTDKPLHWQAPLADPMRPLKWRWPSGIAVLDAPAHRWLMPYKPADGECLCSDTDRDDLEPIIDPGKSLTVYAVLPAPSGNPATTTIVTPIGPPMVDVPISDDPPVPPPGQQLPDADASQVETVSHLIETPSQSLDRTEETTDDGADLKVSLSSDVLFALNKATLTSRARTVLAKAAKLIDTSADTTIEVDGHADSSGTDAINEPLSRRRAEAVRQALTQLITRDQVTFKAQGYGSRRPLYSNSSDEGRRRNRRVTITFAKPAPAEVPATGTTASPLPEGKGTTATVRAKGVPFDLKVTAFRRMPGDLGLLRYTITNRGDGKAWYHDLNWADDWNAFKYHAATNIQVTDPAARRLYRPARVIVAKGEEPGTYCACTNTSGVALSAMNFEPGETKEFWSLYALPAQADALTVKVATWRALQVPLS</sequence>
<evidence type="ECO:0000256" key="3">
    <source>
        <dbReference type="ARBA" id="ARBA00023237"/>
    </source>
</evidence>
<proteinExistence type="predicted"/>
<dbReference type="InterPro" id="IPR006665">
    <property type="entry name" value="OmpA-like"/>
</dbReference>
<keyword evidence="3" id="KW-0998">Cell outer membrane</keyword>
<dbReference type="PANTHER" id="PTHR30329">
    <property type="entry name" value="STATOR ELEMENT OF FLAGELLAR MOTOR COMPLEX"/>
    <property type="match status" value="1"/>
</dbReference>
<dbReference type="InterPro" id="IPR050330">
    <property type="entry name" value="Bact_OuterMem_StrucFunc"/>
</dbReference>
<evidence type="ECO:0000256" key="5">
    <source>
        <dbReference type="SAM" id="MobiDB-lite"/>
    </source>
</evidence>
<gene>
    <name evidence="7" type="ORF">ACFFV7_47270</name>
</gene>
<evidence type="ECO:0000256" key="1">
    <source>
        <dbReference type="ARBA" id="ARBA00004442"/>
    </source>
</evidence>
<evidence type="ECO:0000256" key="2">
    <source>
        <dbReference type="ARBA" id="ARBA00023136"/>
    </source>
</evidence>
<organism evidence="7 8">
    <name type="scientific">Nonomuraea spiralis</name>
    <dbReference type="NCBI Taxonomy" id="46182"/>
    <lineage>
        <taxon>Bacteria</taxon>
        <taxon>Bacillati</taxon>
        <taxon>Actinomycetota</taxon>
        <taxon>Actinomycetes</taxon>
        <taxon>Streptosporangiales</taxon>
        <taxon>Streptosporangiaceae</taxon>
        <taxon>Nonomuraea</taxon>
    </lineage>
</organism>
<dbReference type="SUPFAM" id="SSF103088">
    <property type="entry name" value="OmpA-like"/>
    <property type="match status" value="1"/>
</dbReference>
<dbReference type="Pfam" id="PF00691">
    <property type="entry name" value="OmpA"/>
    <property type="match status" value="1"/>
</dbReference>
<dbReference type="PROSITE" id="PS51257">
    <property type="entry name" value="PROKAR_LIPOPROTEIN"/>
    <property type="match status" value="1"/>
</dbReference>
<dbReference type="InterPro" id="IPR036737">
    <property type="entry name" value="OmpA-like_sf"/>
</dbReference>
<dbReference type="CDD" id="cd07185">
    <property type="entry name" value="OmpA_C-like"/>
    <property type="match status" value="1"/>
</dbReference>
<feature type="compositionally biased region" description="Pro residues" evidence="5">
    <location>
        <begin position="196"/>
        <end position="205"/>
    </location>
</feature>
<evidence type="ECO:0000256" key="4">
    <source>
        <dbReference type="PROSITE-ProRule" id="PRU00473"/>
    </source>
</evidence>
<accession>A0ABV5IWJ3</accession>
<dbReference type="PRINTS" id="PR01021">
    <property type="entry name" value="OMPADOMAIN"/>
</dbReference>
<dbReference type="PANTHER" id="PTHR30329:SF21">
    <property type="entry name" value="LIPOPROTEIN YIAD-RELATED"/>
    <property type="match status" value="1"/>
</dbReference>
<dbReference type="RefSeq" id="WP_189647856.1">
    <property type="nucleotide sequence ID" value="NZ_BMRC01000005.1"/>
</dbReference>
<dbReference type="Proteomes" id="UP001589647">
    <property type="component" value="Unassembled WGS sequence"/>
</dbReference>
<comment type="caution">
    <text evidence="7">The sequence shown here is derived from an EMBL/GenBank/DDBJ whole genome shotgun (WGS) entry which is preliminary data.</text>
</comment>
<protein>
    <submittedName>
        <fullName evidence="7">OmpA family protein</fullName>
    </submittedName>
</protein>
<dbReference type="PROSITE" id="PS51123">
    <property type="entry name" value="OMPA_2"/>
    <property type="match status" value="1"/>
</dbReference>
<dbReference type="InterPro" id="IPR006664">
    <property type="entry name" value="OMP_bac"/>
</dbReference>
<evidence type="ECO:0000313" key="7">
    <source>
        <dbReference type="EMBL" id="MFB9208856.1"/>
    </source>
</evidence>
<evidence type="ECO:0000313" key="8">
    <source>
        <dbReference type="Proteomes" id="UP001589647"/>
    </source>
</evidence>
<keyword evidence="8" id="KW-1185">Reference proteome</keyword>
<feature type="region of interest" description="Disordered" evidence="5">
    <location>
        <begin position="193"/>
        <end position="214"/>
    </location>
</feature>
<dbReference type="EMBL" id="JBHMEI010000078">
    <property type="protein sequence ID" value="MFB9208856.1"/>
    <property type="molecule type" value="Genomic_DNA"/>
</dbReference>
<keyword evidence="2 4" id="KW-0472">Membrane</keyword>
<feature type="domain" description="OmpA-like" evidence="6">
    <location>
        <begin position="239"/>
        <end position="357"/>
    </location>
</feature>
<feature type="compositionally biased region" description="Low complexity" evidence="5">
    <location>
        <begin position="26"/>
        <end position="54"/>
    </location>
</feature>
<name>A0ABV5IWJ3_9ACTN</name>